<name>A0A1V9XKZ8_9ACAR</name>
<dbReference type="EMBL" id="MNPL01008599">
    <property type="protein sequence ID" value="OQR74159.1"/>
    <property type="molecule type" value="Genomic_DNA"/>
</dbReference>
<reference evidence="1 2" key="1">
    <citation type="journal article" date="2017" name="Gigascience">
        <title>Draft genome of the honey bee ectoparasitic mite, Tropilaelaps mercedesae, is shaped by the parasitic life history.</title>
        <authorList>
            <person name="Dong X."/>
            <person name="Armstrong S.D."/>
            <person name="Xia D."/>
            <person name="Makepeace B.L."/>
            <person name="Darby A.C."/>
            <person name="Kadowaki T."/>
        </authorList>
    </citation>
    <scope>NUCLEOTIDE SEQUENCE [LARGE SCALE GENOMIC DNA]</scope>
    <source>
        <strain evidence="1">Wuxi-XJTLU</strain>
    </source>
</reference>
<dbReference type="Proteomes" id="UP000192247">
    <property type="component" value="Unassembled WGS sequence"/>
</dbReference>
<dbReference type="InParanoid" id="A0A1V9XKZ8"/>
<comment type="caution">
    <text evidence="1">The sequence shown here is derived from an EMBL/GenBank/DDBJ whole genome shotgun (WGS) entry which is preliminary data.</text>
</comment>
<accession>A0A1V9XKZ8</accession>
<evidence type="ECO:0000313" key="2">
    <source>
        <dbReference type="Proteomes" id="UP000192247"/>
    </source>
</evidence>
<dbReference type="AlphaFoldDB" id="A0A1V9XKZ8"/>
<evidence type="ECO:0000313" key="1">
    <source>
        <dbReference type="EMBL" id="OQR74159.1"/>
    </source>
</evidence>
<gene>
    <name evidence="1" type="ORF">BIW11_03460</name>
</gene>
<proteinExistence type="predicted"/>
<organism evidence="1 2">
    <name type="scientific">Tropilaelaps mercedesae</name>
    <dbReference type="NCBI Taxonomy" id="418985"/>
    <lineage>
        <taxon>Eukaryota</taxon>
        <taxon>Metazoa</taxon>
        <taxon>Ecdysozoa</taxon>
        <taxon>Arthropoda</taxon>
        <taxon>Chelicerata</taxon>
        <taxon>Arachnida</taxon>
        <taxon>Acari</taxon>
        <taxon>Parasitiformes</taxon>
        <taxon>Mesostigmata</taxon>
        <taxon>Gamasina</taxon>
        <taxon>Dermanyssoidea</taxon>
        <taxon>Laelapidae</taxon>
        <taxon>Tropilaelaps</taxon>
    </lineage>
</organism>
<sequence length="69" mass="7911">MKTVRVIGLRYIDGTLSTRMLNDDIMLVLLEEALRDIPTLCVPPYTHLTNRTDANRDLPLSNVPNRMIM</sequence>
<keyword evidence="2" id="KW-1185">Reference proteome</keyword>
<protein>
    <submittedName>
        <fullName evidence="1">Uncharacterized protein</fullName>
    </submittedName>
</protein>